<dbReference type="Proteomes" id="UP000008037">
    <property type="component" value="Chromosome"/>
</dbReference>
<dbReference type="Gene3D" id="3.30.1860.10">
    <property type="entry name" value="uncharacterized conserved protein from methanopyrus kandleri domain like"/>
    <property type="match status" value="1"/>
</dbReference>
<dbReference type="InParanoid" id="K0IMK4"/>
<accession>K0IMK4</accession>
<dbReference type="STRING" id="1237085.Ngar_c34520"/>
<organism evidence="1 2">
    <name type="scientific">Nitrososphaera gargensis (strain Ga9.2)</name>
    <dbReference type="NCBI Taxonomy" id="1237085"/>
    <lineage>
        <taxon>Archaea</taxon>
        <taxon>Nitrososphaerota</taxon>
        <taxon>Nitrososphaeria</taxon>
        <taxon>Nitrososphaerales</taxon>
        <taxon>Nitrososphaeraceae</taxon>
        <taxon>Nitrososphaera</taxon>
    </lineage>
</organism>
<dbReference type="InterPro" id="IPR007355">
    <property type="entry name" value="DUF424"/>
</dbReference>
<protein>
    <recommendedName>
        <fullName evidence="3">DUF424 domain-containing protein</fullName>
    </recommendedName>
</protein>
<dbReference type="AlphaFoldDB" id="K0IMK4"/>
<name>K0IMK4_NITGG</name>
<dbReference type="BioCyc" id="CNIT1237085:G1324-3453-MONOMER"/>
<dbReference type="EMBL" id="CP002408">
    <property type="protein sequence ID" value="AFU60367.1"/>
    <property type="molecule type" value="Genomic_DNA"/>
</dbReference>
<dbReference type="KEGG" id="nga:Ngar_c34520"/>
<sequence>MVDICDLDLIGSKLEQNGLVINLTKEYYQQQVIEQQEAQELLQKCDIANLVGDRIVKQALEMRLAKEISVKRIAGVPFLMIYKFQHR</sequence>
<evidence type="ECO:0008006" key="3">
    <source>
        <dbReference type="Google" id="ProtNLM"/>
    </source>
</evidence>
<evidence type="ECO:0000313" key="1">
    <source>
        <dbReference type="EMBL" id="AFU60367.1"/>
    </source>
</evidence>
<dbReference type="Pfam" id="PF04242">
    <property type="entry name" value="DUF424"/>
    <property type="match status" value="1"/>
</dbReference>
<reference evidence="1 2" key="1">
    <citation type="journal article" date="2012" name="Environ. Microbiol.">
        <title>The genome of the ammonia-oxidizing Candidatus Nitrososphaera gargensis: insights into metabolic versatility and environmental adaptations.</title>
        <authorList>
            <person name="Spang A."/>
            <person name="Poehlein A."/>
            <person name="Offre P."/>
            <person name="Zumbragel S."/>
            <person name="Haider S."/>
            <person name="Rychlik N."/>
            <person name="Nowka B."/>
            <person name="Schmeisser C."/>
            <person name="Lebedeva E.V."/>
            <person name="Rattei T."/>
            <person name="Bohm C."/>
            <person name="Schmid M."/>
            <person name="Galushko A."/>
            <person name="Hatzenpichler R."/>
            <person name="Weinmaier T."/>
            <person name="Daniel R."/>
            <person name="Schleper C."/>
            <person name="Spieck E."/>
            <person name="Streit W."/>
            <person name="Wagner M."/>
        </authorList>
    </citation>
    <scope>NUCLEOTIDE SEQUENCE [LARGE SCALE GENOMIC DNA]</scope>
    <source>
        <strain evidence="2">Ga9.2</strain>
    </source>
</reference>
<evidence type="ECO:0000313" key="2">
    <source>
        <dbReference type="Proteomes" id="UP000008037"/>
    </source>
</evidence>
<proteinExistence type="predicted"/>
<keyword evidence="2" id="KW-1185">Reference proteome</keyword>
<gene>
    <name evidence="1" type="ordered locus">Ngar_c34520</name>
</gene>
<dbReference type="HOGENOM" id="CLU_174522_2_0_2"/>